<reference evidence="4" key="1">
    <citation type="submission" date="2024-02" db="EMBL/GenBank/DDBJ databases">
        <authorList>
            <consortium name="ELIXIR-Norway"/>
            <consortium name="Elixir Norway"/>
        </authorList>
    </citation>
    <scope>NUCLEOTIDE SEQUENCE</scope>
</reference>
<dbReference type="CDD" id="cd05941">
    <property type="entry name" value="MCS"/>
    <property type="match status" value="1"/>
</dbReference>
<protein>
    <submittedName>
        <fullName evidence="4">Uncharacterized protein</fullName>
    </submittedName>
</protein>
<dbReference type="InterPro" id="IPR025110">
    <property type="entry name" value="AMP-bd_C"/>
</dbReference>
<dbReference type="Gene3D" id="3.40.50.12780">
    <property type="entry name" value="N-terminal domain of ligase-like"/>
    <property type="match status" value="1"/>
</dbReference>
<dbReference type="InterPro" id="IPR000873">
    <property type="entry name" value="AMP-dep_synth/lig_dom"/>
</dbReference>
<organism evidence="4 5">
    <name type="scientific">Sphagnum jensenii</name>
    <dbReference type="NCBI Taxonomy" id="128206"/>
    <lineage>
        <taxon>Eukaryota</taxon>
        <taxon>Viridiplantae</taxon>
        <taxon>Streptophyta</taxon>
        <taxon>Embryophyta</taxon>
        <taxon>Bryophyta</taxon>
        <taxon>Sphagnophytina</taxon>
        <taxon>Sphagnopsida</taxon>
        <taxon>Sphagnales</taxon>
        <taxon>Sphagnaceae</taxon>
        <taxon>Sphagnum</taxon>
    </lineage>
</organism>
<comment type="caution">
    <text evidence="4">The sequence shown here is derived from an EMBL/GenBank/DDBJ whole genome shotgun (WGS) entry which is preliminary data.</text>
</comment>
<dbReference type="SUPFAM" id="SSF56801">
    <property type="entry name" value="Acetyl-CoA synthetase-like"/>
    <property type="match status" value="1"/>
</dbReference>
<comment type="similarity">
    <text evidence="1">Belongs to the ATP-dependent AMP-binding enzyme family.</text>
</comment>
<feature type="domain" description="AMP-dependent synthetase/ligase" evidence="2">
    <location>
        <begin position="17"/>
        <end position="402"/>
    </location>
</feature>
<evidence type="ECO:0000313" key="4">
    <source>
        <dbReference type="EMBL" id="CAK9252124.1"/>
    </source>
</evidence>
<dbReference type="Pfam" id="PF00501">
    <property type="entry name" value="AMP-binding"/>
    <property type="match status" value="1"/>
</dbReference>
<dbReference type="EMBL" id="CAXAQS010000557">
    <property type="protein sequence ID" value="CAK9252124.1"/>
    <property type="molecule type" value="Genomic_DNA"/>
</dbReference>
<name>A0ABP0VCG1_9BRYO</name>
<sequence>MEVVKLSIKLGSPEEQRAIAITADGKHHSYGQLLQSAFKLSSSLLQSAQPTRDATSADDGQLAASRVGIMAKPCAEFVAGIWATWLNGAVAVPLALSYPEAELMHVFVDSDISLVISTEEHRDLLQGVAQKCSVRYYPLPSVPSLSNSSEGEAVKDSVSFGNIVAEVKRISSAVEGENPALILYTSGTTGKPKGVVHTHASIGAQVRMLAESWEYTASDRFLHCLPLHHILNHLKFQFYFCSSDINIEVDFMPKFSTRGVWQRWRESYASEGKKVDPNITVFSGVPTMYVRLLQGYDTMDAKLQKISCNAARQLRLMMCGSSALPEPVMEKWEQVTGLRLLERYGMTEFVMALSNPLHGERRAGFVGKPLPGVQVLIAEEAEAEAGVGELCISSPAMFKEYWRKPEVTKESFRDDGFFKTGDTVTIVDGYVKILGRTSVDIVKSGGYKLSALEIEAVLLEHPAIAECAVMGLPDKDYGEIISAVVVAHEELMANAAAKSQAILTLQELQKWAQDRMAPYKIPHQLQVWESLPRNAMGKVNKKELKAILLNTTINN</sequence>
<dbReference type="Proteomes" id="UP001497444">
    <property type="component" value="Unassembled WGS sequence"/>
</dbReference>
<proteinExistence type="inferred from homology"/>
<gene>
    <name evidence="4" type="ORF">CSSPJE1EN1_LOCUS27502</name>
</gene>
<dbReference type="Gene3D" id="3.30.300.30">
    <property type="match status" value="1"/>
</dbReference>
<keyword evidence="5" id="KW-1185">Reference proteome</keyword>
<dbReference type="Pfam" id="PF13193">
    <property type="entry name" value="AMP-binding_C"/>
    <property type="match status" value="1"/>
</dbReference>
<evidence type="ECO:0000256" key="1">
    <source>
        <dbReference type="ARBA" id="ARBA00006432"/>
    </source>
</evidence>
<dbReference type="PANTHER" id="PTHR43201">
    <property type="entry name" value="ACYL-COA SYNTHETASE"/>
    <property type="match status" value="1"/>
</dbReference>
<dbReference type="PANTHER" id="PTHR43201:SF8">
    <property type="entry name" value="ACYL-COA SYNTHETASE FAMILY MEMBER 3"/>
    <property type="match status" value="1"/>
</dbReference>
<dbReference type="InterPro" id="IPR042099">
    <property type="entry name" value="ANL_N_sf"/>
</dbReference>
<dbReference type="InterPro" id="IPR020845">
    <property type="entry name" value="AMP-binding_CS"/>
</dbReference>
<dbReference type="InterPro" id="IPR045851">
    <property type="entry name" value="AMP-bd_C_sf"/>
</dbReference>
<accession>A0ABP0VCG1</accession>
<evidence type="ECO:0000313" key="5">
    <source>
        <dbReference type="Proteomes" id="UP001497444"/>
    </source>
</evidence>
<feature type="domain" description="AMP-binding enzyme C-terminal" evidence="3">
    <location>
        <begin position="453"/>
        <end position="538"/>
    </location>
</feature>
<evidence type="ECO:0000259" key="3">
    <source>
        <dbReference type="Pfam" id="PF13193"/>
    </source>
</evidence>
<dbReference type="PROSITE" id="PS00455">
    <property type="entry name" value="AMP_BINDING"/>
    <property type="match status" value="1"/>
</dbReference>
<evidence type="ECO:0000259" key="2">
    <source>
        <dbReference type="Pfam" id="PF00501"/>
    </source>
</evidence>